<keyword evidence="2" id="KW-0560">Oxidoreductase</keyword>
<keyword evidence="5" id="KW-1185">Reference proteome</keyword>
<name>A0A7R7VHR3_ASPCH</name>
<accession>A0A7R7VHR3</accession>
<dbReference type="InterPro" id="IPR050177">
    <property type="entry name" value="Lipid_A_modif_metabolic_enz"/>
</dbReference>
<reference evidence="4" key="2">
    <citation type="submission" date="2021-02" db="EMBL/GenBank/DDBJ databases">
        <title>Aspergillus chevalieri M1 genome sequence.</title>
        <authorList>
            <person name="Kadooka C."/>
            <person name="Mori K."/>
            <person name="Futagami T."/>
        </authorList>
    </citation>
    <scope>NUCLEOTIDE SEQUENCE</scope>
    <source>
        <strain evidence="4">M1</strain>
    </source>
</reference>
<dbReference type="AlphaFoldDB" id="A0A7R7VHR3"/>
<evidence type="ECO:0000256" key="1">
    <source>
        <dbReference type="ARBA" id="ARBA00009219"/>
    </source>
</evidence>
<organism evidence="4 5">
    <name type="scientific">Aspergillus chevalieri</name>
    <name type="common">Eurotium chevalieri</name>
    <dbReference type="NCBI Taxonomy" id="182096"/>
    <lineage>
        <taxon>Eukaryota</taxon>
        <taxon>Fungi</taxon>
        <taxon>Dikarya</taxon>
        <taxon>Ascomycota</taxon>
        <taxon>Pezizomycotina</taxon>
        <taxon>Eurotiomycetes</taxon>
        <taxon>Eurotiomycetidae</taxon>
        <taxon>Eurotiales</taxon>
        <taxon>Aspergillaceae</taxon>
        <taxon>Aspergillus</taxon>
        <taxon>Aspergillus subgen. Aspergillus</taxon>
    </lineage>
</organism>
<dbReference type="Proteomes" id="UP000637239">
    <property type="component" value="Chromosome 1"/>
</dbReference>
<dbReference type="Pfam" id="PF01073">
    <property type="entry name" value="3Beta_HSD"/>
    <property type="match status" value="1"/>
</dbReference>
<dbReference type="GeneID" id="66978323"/>
<dbReference type="KEGG" id="ache:ACHE_11366A"/>
<dbReference type="PANTHER" id="PTHR43245:SF51">
    <property type="entry name" value="SHORT CHAIN DEHYDROGENASE_REDUCTASE FAMILY 42E, MEMBER 2"/>
    <property type="match status" value="1"/>
</dbReference>
<dbReference type="PANTHER" id="PTHR43245">
    <property type="entry name" value="BIFUNCTIONAL POLYMYXIN RESISTANCE PROTEIN ARNA"/>
    <property type="match status" value="1"/>
</dbReference>
<feature type="domain" description="3-beta hydroxysteroid dehydrogenase/isomerase" evidence="3">
    <location>
        <begin position="18"/>
        <end position="287"/>
    </location>
</feature>
<gene>
    <name evidence="4" type="primary">ERG26_1</name>
    <name evidence="4" type="ORF">ACHE_11366A</name>
</gene>
<dbReference type="EMBL" id="AP024416">
    <property type="protein sequence ID" value="BCR83964.1"/>
    <property type="molecule type" value="Genomic_DNA"/>
</dbReference>
<dbReference type="InterPro" id="IPR036291">
    <property type="entry name" value="NAD(P)-bd_dom_sf"/>
</dbReference>
<dbReference type="RefSeq" id="XP_043132486.1">
    <property type="nucleotide sequence ID" value="XM_043275927.1"/>
</dbReference>
<dbReference type="GO" id="GO:0016616">
    <property type="term" value="F:oxidoreductase activity, acting on the CH-OH group of donors, NAD or NADP as acceptor"/>
    <property type="evidence" value="ECO:0007669"/>
    <property type="project" value="InterPro"/>
</dbReference>
<dbReference type="SUPFAM" id="SSF51735">
    <property type="entry name" value="NAD(P)-binding Rossmann-fold domains"/>
    <property type="match status" value="1"/>
</dbReference>
<evidence type="ECO:0000313" key="4">
    <source>
        <dbReference type="EMBL" id="BCR83964.1"/>
    </source>
</evidence>
<sequence length="371" mass="40456">MPSAMRDTRENPSLRNILISGGTGFVGSAIARAVAEQHPKCTITVLDRAPPDGTHELPDDVAFIQADVTVPDTLYNVLQQARPEIVIHTAGIVPALSERFGRRLEQLVRKTNIEGTRNMLDAAKQAGVKGVVYTSTCCVVTDDMSIPYENIDEQWPIPSSSLIYGESKAAAERIVLEANSNTMATCSLRPSVLCGPGDPQLLPPIHTCISKWETPFIIGDGYNLWDVTYVTNVGDAHVLAAENLISSRTAAGEAFFIQNNEPITFRDFCLAIWAQFGHTPPFEIHIPRCMAYVAGWVCEILTWVSGSSTTLSRGSVGDACSVRYASGDKAKRILGYEARVGMEEAVRLSCEDYARRNGIELPAPVSDKKQQ</sequence>
<protein>
    <submittedName>
        <fullName evidence="4">Erg26, C-3 sterol dehydrogenase</fullName>
    </submittedName>
</protein>
<evidence type="ECO:0000259" key="3">
    <source>
        <dbReference type="Pfam" id="PF01073"/>
    </source>
</evidence>
<evidence type="ECO:0000313" key="5">
    <source>
        <dbReference type="Proteomes" id="UP000637239"/>
    </source>
</evidence>
<proteinExistence type="inferred from homology"/>
<comment type="similarity">
    <text evidence="1">Belongs to the 3-beta-HSD family.</text>
</comment>
<evidence type="ECO:0000256" key="2">
    <source>
        <dbReference type="ARBA" id="ARBA00023002"/>
    </source>
</evidence>
<reference evidence="4" key="1">
    <citation type="submission" date="2021-01" db="EMBL/GenBank/DDBJ databases">
        <authorList>
            <consortium name="Aspergillus chevalieri M1 genome sequencing consortium"/>
            <person name="Kazuki M."/>
            <person name="Futagami T."/>
        </authorList>
    </citation>
    <scope>NUCLEOTIDE SEQUENCE</scope>
    <source>
        <strain evidence="4">M1</strain>
    </source>
</reference>
<dbReference type="InterPro" id="IPR002225">
    <property type="entry name" value="3Beta_OHSteriod_DH/Estase"/>
</dbReference>
<dbReference type="Gene3D" id="3.40.50.720">
    <property type="entry name" value="NAD(P)-binding Rossmann-like Domain"/>
    <property type="match status" value="1"/>
</dbReference>
<dbReference type="GO" id="GO:0006694">
    <property type="term" value="P:steroid biosynthetic process"/>
    <property type="evidence" value="ECO:0007669"/>
    <property type="project" value="InterPro"/>
</dbReference>